<keyword evidence="4" id="KW-1185">Reference proteome</keyword>
<keyword evidence="1 3" id="KW-0378">Hydrolase</keyword>
<feature type="domain" description="Thioesterase" evidence="2">
    <location>
        <begin position="68"/>
        <end position="146"/>
    </location>
</feature>
<dbReference type="PANTHER" id="PTHR42856">
    <property type="entry name" value="ACYL-COENZYME A THIOESTERASE PAAI"/>
    <property type="match status" value="1"/>
</dbReference>
<dbReference type="RefSeq" id="WP_310170336.1">
    <property type="nucleotide sequence ID" value="NZ_BAABHE010000002.1"/>
</dbReference>
<name>A0ABU2AZJ8_9MICC</name>
<dbReference type="NCBIfam" id="TIGR00369">
    <property type="entry name" value="unchar_dom_1"/>
    <property type="match status" value="1"/>
</dbReference>
<dbReference type="GO" id="GO:0016787">
    <property type="term" value="F:hydrolase activity"/>
    <property type="evidence" value="ECO:0007669"/>
    <property type="project" value="UniProtKB-KW"/>
</dbReference>
<dbReference type="PANTHER" id="PTHR42856:SF1">
    <property type="entry name" value="ACYL-COENZYME A THIOESTERASE PAAI"/>
    <property type="match status" value="1"/>
</dbReference>
<accession>A0ABU2AZJ8</accession>
<dbReference type="InterPro" id="IPR006683">
    <property type="entry name" value="Thioestr_dom"/>
</dbReference>
<evidence type="ECO:0000256" key="1">
    <source>
        <dbReference type="ARBA" id="ARBA00022801"/>
    </source>
</evidence>
<dbReference type="SUPFAM" id="SSF54637">
    <property type="entry name" value="Thioesterase/thiol ester dehydrase-isomerase"/>
    <property type="match status" value="1"/>
</dbReference>
<evidence type="ECO:0000259" key="2">
    <source>
        <dbReference type="Pfam" id="PF03061"/>
    </source>
</evidence>
<dbReference type="EMBL" id="JAVDYJ010000001">
    <property type="protein sequence ID" value="MDR7345978.1"/>
    <property type="molecule type" value="Genomic_DNA"/>
</dbReference>
<dbReference type="InterPro" id="IPR029069">
    <property type="entry name" value="HotDog_dom_sf"/>
</dbReference>
<reference evidence="3 4" key="1">
    <citation type="submission" date="2023-07" db="EMBL/GenBank/DDBJ databases">
        <title>Sequencing the genomes of 1000 actinobacteria strains.</title>
        <authorList>
            <person name="Klenk H.-P."/>
        </authorList>
    </citation>
    <scope>NUCLEOTIDE SEQUENCE [LARGE SCALE GENOMIC DNA]</scope>
    <source>
        <strain evidence="3 4">DSM 22966</strain>
    </source>
</reference>
<evidence type="ECO:0000313" key="4">
    <source>
        <dbReference type="Proteomes" id="UP001183794"/>
    </source>
</evidence>
<gene>
    <name evidence="3" type="ORF">J2S62_000235</name>
</gene>
<protein>
    <submittedName>
        <fullName evidence="3">Acyl-CoA thioesterase</fullName>
        <ecNumber evidence="3">3.1.2.-</ecNumber>
    </submittedName>
</protein>
<evidence type="ECO:0000313" key="3">
    <source>
        <dbReference type="EMBL" id="MDR7345978.1"/>
    </source>
</evidence>
<proteinExistence type="predicted"/>
<dbReference type="EC" id="3.1.2.-" evidence="3"/>
<comment type="caution">
    <text evidence="3">The sequence shown here is derived from an EMBL/GenBank/DDBJ whole genome shotgun (WGS) entry which is preliminary data.</text>
</comment>
<dbReference type="Proteomes" id="UP001183794">
    <property type="component" value="Unassembled WGS sequence"/>
</dbReference>
<organism evidence="3 4">
    <name type="scientific">Enteractinococcus fodinae</name>
    <dbReference type="NCBI Taxonomy" id="684663"/>
    <lineage>
        <taxon>Bacteria</taxon>
        <taxon>Bacillati</taxon>
        <taxon>Actinomycetota</taxon>
        <taxon>Actinomycetes</taxon>
        <taxon>Micrococcales</taxon>
        <taxon>Micrococcaceae</taxon>
    </lineage>
</organism>
<dbReference type="Pfam" id="PF03061">
    <property type="entry name" value="4HBT"/>
    <property type="match status" value="1"/>
</dbReference>
<dbReference type="CDD" id="cd03443">
    <property type="entry name" value="PaaI_thioesterase"/>
    <property type="match status" value="1"/>
</dbReference>
<dbReference type="InterPro" id="IPR052723">
    <property type="entry name" value="Acyl-CoA_thioesterase_PaaI"/>
</dbReference>
<dbReference type="InterPro" id="IPR003736">
    <property type="entry name" value="PAAI_dom"/>
</dbReference>
<sequence length="159" mass="17212">MTDPDRHHTLPASVDPATVVRGDFGPHDHPILGSPDRAPEWLGFHVSEYGDGYARAHMRVRADMLNGFNIAHGGMIFAFADTCFAWACNNPDGDGSVVTVTQGADVNFLSSPAEGAMLTAIGVRHSSTGRSGLCDVTVTDDQQQVVLEFRGRFRTVTRR</sequence>
<dbReference type="Gene3D" id="3.10.129.10">
    <property type="entry name" value="Hotdog Thioesterase"/>
    <property type="match status" value="1"/>
</dbReference>